<feature type="compositionally biased region" description="Low complexity" evidence="2">
    <location>
        <begin position="428"/>
        <end position="443"/>
    </location>
</feature>
<dbReference type="NCBIfam" id="TIGR00231">
    <property type="entry name" value="small_GTP"/>
    <property type="match status" value="1"/>
</dbReference>
<dbReference type="OrthoDB" id="425273at2759"/>
<evidence type="ECO:0000313" key="4">
    <source>
        <dbReference type="Proteomes" id="UP000186817"/>
    </source>
</evidence>
<proteinExistence type="predicted"/>
<name>A0A1Q9DSI0_SYMMI</name>
<reference evidence="3 4" key="1">
    <citation type="submission" date="2016-02" db="EMBL/GenBank/DDBJ databases">
        <title>Genome analysis of coral dinoflagellate symbionts highlights evolutionary adaptations to a symbiotic lifestyle.</title>
        <authorList>
            <person name="Aranda M."/>
            <person name="Li Y."/>
            <person name="Liew Y.J."/>
            <person name="Baumgarten S."/>
            <person name="Simakov O."/>
            <person name="Wilson M."/>
            <person name="Piel J."/>
            <person name="Ashoor H."/>
            <person name="Bougouffa S."/>
            <person name="Bajic V.B."/>
            <person name="Ryu T."/>
            <person name="Ravasi T."/>
            <person name="Bayer T."/>
            <person name="Micklem G."/>
            <person name="Kim H."/>
            <person name="Bhak J."/>
            <person name="Lajeunesse T.C."/>
            <person name="Voolstra C.R."/>
        </authorList>
    </citation>
    <scope>NUCLEOTIDE SEQUENCE [LARGE SCALE GENOMIC DNA]</scope>
    <source>
        <strain evidence="3 4">CCMP2467</strain>
    </source>
</reference>
<dbReference type="GO" id="GO:0003924">
    <property type="term" value="F:GTPase activity"/>
    <property type="evidence" value="ECO:0007669"/>
    <property type="project" value="InterPro"/>
</dbReference>
<dbReference type="Proteomes" id="UP000186817">
    <property type="component" value="Unassembled WGS sequence"/>
</dbReference>
<dbReference type="CDD" id="cd00154">
    <property type="entry name" value="Rab"/>
    <property type="match status" value="1"/>
</dbReference>
<keyword evidence="1" id="KW-0547">Nucleotide-binding</keyword>
<dbReference type="Gene3D" id="3.40.50.300">
    <property type="entry name" value="P-loop containing nucleotide triphosphate hydrolases"/>
    <property type="match status" value="1"/>
</dbReference>
<dbReference type="Pfam" id="PF00071">
    <property type="entry name" value="Ras"/>
    <property type="match status" value="1"/>
</dbReference>
<keyword evidence="4" id="KW-1185">Reference proteome</keyword>
<protein>
    <submittedName>
        <fullName evidence="3">Ras-related protein Rab-34</fullName>
    </submittedName>
</protein>
<comment type="caution">
    <text evidence="3">The sequence shown here is derived from an EMBL/GenBank/DDBJ whole genome shotgun (WGS) entry which is preliminary data.</text>
</comment>
<feature type="region of interest" description="Disordered" evidence="2">
    <location>
        <begin position="538"/>
        <end position="563"/>
    </location>
</feature>
<dbReference type="SMART" id="SM00174">
    <property type="entry name" value="RHO"/>
    <property type="match status" value="1"/>
</dbReference>
<dbReference type="FunFam" id="3.40.50.300:FF:001447">
    <property type="entry name" value="Ras-related protein Rab-1B"/>
    <property type="match status" value="1"/>
</dbReference>
<evidence type="ECO:0000256" key="1">
    <source>
        <dbReference type="ARBA" id="ARBA00022741"/>
    </source>
</evidence>
<dbReference type="PROSITE" id="PS51419">
    <property type="entry name" value="RAB"/>
    <property type="match status" value="1"/>
</dbReference>
<dbReference type="SMART" id="SM00175">
    <property type="entry name" value="RAB"/>
    <property type="match status" value="1"/>
</dbReference>
<dbReference type="AlphaFoldDB" id="A0A1Q9DSI0"/>
<dbReference type="InterPro" id="IPR027417">
    <property type="entry name" value="P-loop_NTPase"/>
</dbReference>
<dbReference type="GO" id="GO:0005525">
    <property type="term" value="F:GTP binding"/>
    <property type="evidence" value="ECO:0007669"/>
    <property type="project" value="InterPro"/>
</dbReference>
<dbReference type="SUPFAM" id="SSF52540">
    <property type="entry name" value="P-loop containing nucleoside triphosphate hydrolases"/>
    <property type="match status" value="1"/>
</dbReference>
<dbReference type="InterPro" id="IPR005225">
    <property type="entry name" value="Small_GTP-bd"/>
</dbReference>
<dbReference type="EMBL" id="LSRX01000408">
    <property type="protein sequence ID" value="OLP98111.1"/>
    <property type="molecule type" value="Genomic_DNA"/>
</dbReference>
<dbReference type="SMART" id="SM00173">
    <property type="entry name" value="RAS"/>
    <property type="match status" value="1"/>
</dbReference>
<dbReference type="PRINTS" id="PR00449">
    <property type="entry name" value="RASTRNSFRMNG"/>
</dbReference>
<evidence type="ECO:0000256" key="2">
    <source>
        <dbReference type="SAM" id="MobiDB-lite"/>
    </source>
</evidence>
<dbReference type="PANTHER" id="PTHR47978">
    <property type="match status" value="1"/>
</dbReference>
<gene>
    <name evidence="3" type="primary">RAB34</name>
    <name evidence="3" type="ORF">AK812_SmicGene19470</name>
</gene>
<dbReference type="InterPro" id="IPR001806">
    <property type="entry name" value="Small_GTPase"/>
</dbReference>
<feature type="region of interest" description="Disordered" evidence="2">
    <location>
        <begin position="400"/>
        <end position="447"/>
    </location>
</feature>
<sequence>MMLSSEKDCQRLLTFVLTTLQLGELGLTEDESLYLVKRAMGKYVVPTAEEKEGGSDMVVKCLLIGGARAGKSSLLKAFSQEDFREEYQPTIGVEFNSLRFQSEEGLILKLQVWDTAGMDRFRAIVSAYYRGAAGFLAVFSLGSRASLEETLRIVREAQGQYQESCRCMCLVGTHADLPEPEVTEEEALQVAAENQCPYFAVSCKTGQHVHDPLFAWLDMFIEREVGGEAKHASLFLYQKLRTLVPSELEETMRDPVSRLVPVPFYVLPYKFRLAVHRGVGGLAQGIAAPRKGSCPRAHLQELQDMMPLCTSDGAVPNFLVRLLAVRGAEASPASSEPATEAAAAAAQSGVRDGLDQLVVDALTVYMSGWRMCNGGSAKMEIGADAERFADVTDFSSGSLRDRDRAGLHASSKPADSRATRTLPSCRGPTPAEAKARPRPAAGAQTPARPRSFLLSAVRLTMLHTKLMESGPATPLQLADVDCTKLAVAMLLQYDSADAQAFFCIFLSSVLAGPLGGALKIKVQCPVLPFKRPYTVHPKIPQPLPSTLGPGGTQRDGAVNNPGQDAEKSLGLEIKIEDSAAWGGFLPRALSQDPALRDLFGHLLQVESLLFQLRLFGAFGDEEA</sequence>
<accession>A0A1Q9DSI0</accession>
<organism evidence="3 4">
    <name type="scientific">Symbiodinium microadriaticum</name>
    <name type="common">Dinoflagellate</name>
    <name type="synonym">Zooxanthella microadriatica</name>
    <dbReference type="NCBI Taxonomy" id="2951"/>
    <lineage>
        <taxon>Eukaryota</taxon>
        <taxon>Sar</taxon>
        <taxon>Alveolata</taxon>
        <taxon>Dinophyceae</taxon>
        <taxon>Suessiales</taxon>
        <taxon>Symbiodiniaceae</taxon>
        <taxon>Symbiodinium</taxon>
    </lineage>
</organism>
<dbReference type="PROSITE" id="PS51421">
    <property type="entry name" value="RAS"/>
    <property type="match status" value="1"/>
</dbReference>
<evidence type="ECO:0000313" key="3">
    <source>
        <dbReference type="EMBL" id="OLP98111.1"/>
    </source>
</evidence>